<dbReference type="RefSeq" id="WP_015798030.1">
    <property type="nucleotide sequence ID" value="NC_013124.1"/>
</dbReference>
<dbReference type="OrthoDB" id="9767561at2"/>
<evidence type="ECO:0000313" key="2">
    <source>
        <dbReference type="EMBL" id="ACU53535.1"/>
    </source>
</evidence>
<sequence>MPGRHLGRWEGGTSEFDVIVVGAGAAGLAAASYLHYAGFEVVVVEAEATAGGRLRTDTVDGYRLDRGFHVVLEGYPELRRLLAPGTTGLVGLFPGVALLAPGAPVRVLADPRRVPATVATTARELWHLRGIPRARRLVELVTRADPSVADLVGALPEPLGRRLAGPFARGVLLAPELDVPLWRAGEVVRGFWRGRVGLPQGGIATLADILARDLEGRIRTASPVAAVESGGVVLESGERLGAGEVIVAAGPEASARLLGAPRLTDGLRWRAQGYAHLRVAGPVLELPVVGLGPMDEPIWTVCEVGAADPLRAPMDRDDTLVTVSFDPTLDPADVQRAAATLVPALGSAELLAIDVVAQALPALRRAPAVRIARGVTLAGDWTASPSLDGALGSGRRAAEAAARALRGAGSEDR</sequence>
<feature type="domain" description="Amine oxidase" evidence="1">
    <location>
        <begin position="26"/>
        <end position="271"/>
    </location>
</feature>
<dbReference type="KEGG" id="afo:Afer_0581"/>
<dbReference type="Proteomes" id="UP000000771">
    <property type="component" value="Chromosome"/>
</dbReference>
<proteinExistence type="predicted"/>
<dbReference type="Pfam" id="PF01593">
    <property type="entry name" value="Amino_oxidase"/>
    <property type="match status" value="1"/>
</dbReference>
<dbReference type="GO" id="GO:0016491">
    <property type="term" value="F:oxidoreductase activity"/>
    <property type="evidence" value="ECO:0007669"/>
    <property type="project" value="InterPro"/>
</dbReference>
<dbReference type="InterPro" id="IPR036188">
    <property type="entry name" value="FAD/NAD-bd_sf"/>
</dbReference>
<accession>C7M3E1</accession>
<dbReference type="HOGENOM" id="CLU_039679_0_0_11"/>
<dbReference type="InterPro" id="IPR002937">
    <property type="entry name" value="Amino_oxidase"/>
</dbReference>
<dbReference type="EMBL" id="CP001631">
    <property type="protein sequence ID" value="ACU53535.1"/>
    <property type="molecule type" value="Genomic_DNA"/>
</dbReference>
<dbReference type="SUPFAM" id="SSF51905">
    <property type="entry name" value="FAD/NAD(P)-binding domain"/>
    <property type="match status" value="1"/>
</dbReference>
<dbReference type="STRING" id="525909.Afer_0581"/>
<evidence type="ECO:0000259" key="1">
    <source>
        <dbReference type="Pfam" id="PF01593"/>
    </source>
</evidence>
<keyword evidence="3" id="KW-1185">Reference proteome</keyword>
<protein>
    <submittedName>
        <fullName evidence="2">Amine oxidase</fullName>
    </submittedName>
</protein>
<dbReference type="AlphaFoldDB" id="C7M3E1"/>
<name>C7M3E1_ACIFD</name>
<evidence type="ECO:0000313" key="3">
    <source>
        <dbReference type="Proteomes" id="UP000000771"/>
    </source>
</evidence>
<gene>
    <name evidence="2" type="ordered locus">Afer_0581</name>
</gene>
<dbReference type="PANTHER" id="PTHR42841">
    <property type="entry name" value="AMINE OXIDASE"/>
    <property type="match status" value="1"/>
</dbReference>
<dbReference type="Gene3D" id="3.50.50.60">
    <property type="entry name" value="FAD/NAD(P)-binding domain"/>
    <property type="match status" value="1"/>
</dbReference>
<organism evidence="2 3">
    <name type="scientific">Acidimicrobium ferrooxidans (strain DSM 10331 / JCM 15462 / NBRC 103882 / ICP)</name>
    <dbReference type="NCBI Taxonomy" id="525909"/>
    <lineage>
        <taxon>Bacteria</taxon>
        <taxon>Bacillati</taxon>
        <taxon>Actinomycetota</taxon>
        <taxon>Acidimicrobiia</taxon>
        <taxon>Acidimicrobiales</taxon>
        <taxon>Acidimicrobiaceae</taxon>
        <taxon>Acidimicrobium</taxon>
    </lineage>
</organism>
<dbReference type="eggNOG" id="COG1232">
    <property type="taxonomic scope" value="Bacteria"/>
</dbReference>
<reference evidence="2 3" key="1">
    <citation type="journal article" date="2009" name="Stand. Genomic Sci.">
        <title>Complete genome sequence of Acidimicrobium ferrooxidans type strain (ICP).</title>
        <authorList>
            <person name="Clum A."/>
            <person name="Nolan M."/>
            <person name="Lang E."/>
            <person name="Glavina Del Rio T."/>
            <person name="Tice H."/>
            <person name="Copeland A."/>
            <person name="Cheng J.F."/>
            <person name="Lucas S."/>
            <person name="Chen F."/>
            <person name="Bruce D."/>
            <person name="Goodwin L."/>
            <person name="Pitluck S."/>
            <person name="Ivanova N."/>
            <person name="Mavrommatis K."/>
            <person name="Mikhailova N."/>
            <person name="Pati A."/>
            <person name="Chen A."/>
            <person name="Palaniappan K."/>
            <person name="Goker M."/>
            <person name="Spring S."/>
            <person name="Land M."/>
            <person name="Hauser L."/>
            <person name="Chang Y.J."/>
            <person name="Jeffries C.C."/>
            <person name="Chain P."/>
            <person name="Bristow J."/>
            <person name="Eisen J.A."/>
            <person name="Markowitz V."/>
            <person name="Hugenholtz P."/>
            <person name="Kyrpides N.C."/>
            <person name="Klenk H.P."/>
            <person name="Lapidus A."/>
        </authorList>
    </citation>
    <scope>NUCLEOTIDE SEQUENCE [LARGE SCALE GENOMIC DNA]</scope>
    <source>
        <strain evidence="3">DSM 10331 / JCM 15462 / NBRC 103882 / ICP</strain>
    </source>
</reference>